<evidence type="ECO:0000313" key="2">
    <source>
        <dbReference type="Proteomes" id="UP001209229"/>
    </source>
</evidence>
<proteinExistence type="predicted"/>
<dbReference type="Proteomes" id="UP001209229">
    <property type="component" value="Unassembled WGS sequence"/>
</dbReference>
<evidence type="ECO:0000313" key="1">
    <source>
        <dbReference type="EMBL" id="MCW3789653.1"/>
    </source>
</evidence>
<dbReference type="RefSeq" id="WP_301193200.1">
    <property type="nucleotide sequence ID" value="NZ_JAPDPJ010000151.1"/>
</dbReference>
<dbReference type="AlphaFoldDB" id="A0AAE3M9P4"/>
<organism evidence="1 2">
    <name type="scientific">Plebeiibacterium sediminum</name>
    <dbReference type="NCBI Taxonomy" id="2992112"/>
    <lineage>
        <taxon>Bacteria</taxon>
        <taxon>Pseudomonadati</taxon>
        <taxon>Bacteroidota</taxon>
        <taxon>Bacteroidia</taxon>
        <taxon>Marinilabiliales</taxon>
        <taxon>Marinilabiliaceae</taxon>
        <taxon>Plebeiibacterium</taxon>
    </lineage>
</organism>
<gene>
    <name evidence="1" type="ORF">OM075_24550</name>
</gene>
<accession>A0AAE3M9P4</accession>
<protein>
    <submittedName>
        <fullName evidence="1">Uncharacterized protein</fullName>
    </submittedName>
</protein>
<sequence>MLASIHTIAGSVLMRKALKWKNLNTKDDLAFDCEFIYNHLDNYLNESLSQIIHKKYKTKDICNYLSNLYGIKESLDTYPWKIPCNLTNEEQKIFLHDLDFYILLSGVLIKSRNLLKGYLPDYKTPSSTKLLPLFSSNPKKVKQTIHLLNESSWRSLVENYFMQNNYLSLLNDFEKMNEYIHVEHIIYKAYKKLEEAFNTLPATIIHENILQYNLKDAYQLICRIADSIDETDLWNEYRQIITEVIILGVASKPFFELYIHLFQQQHQTSKGSIQSEIIFIKNQIKRAKQFNRDMAIKSNKNLVQLNNILLQLKEMTIINSQNQILEWNHNPKEFVKKLHQMISNGYLTLKGNSDIKPILDM</sequence>
<keyword evidence="2" id="KW-1185">Reference proteome</keyword>
<reference evidence="1" key="1">
    <citation type="submission" date="2022-10" db="EMBL/GenBank/DDBJ databases">
        <authorList>
            <person name="Yu W.X."/>
        </authorList>
    </citation>
    <scope>NUCLEOTIDE SEQUENCE</scope>
    <source>
        <strain evidence="1">AAT</strain>
    </source>
</reference>
<name>A0AAE3M9P4_9BACT</name>
<dbReference type="EMBL" id="JAPDPJ010000151">
    <property type="protein sequence ID" value="MCW3789653.1"/>
    <property type="molecule type" value="Genomic_DNA"/>
</dbReference>
<comment type="caution">
    <text evidence="1">The sequence shown here is derived from an EMBL/GenBank/DDBJ whole genome shotgun (WGS) entry which is preliminary data.</text>
</comment>